<gene>
    <name evidence="1" type="ORF">COMA2_40021</name>
</gene>
<organism evidence="1 2">
    <name type="scientific">Candidatus Nitrospira nitrificans</name>
    <dbReference type="NCBI Taxonomy" id="1742973"/>
    <lineage>
        <taxon>Bacteria</taxon>
        <taxon>Pseudomonadati</taxon>
        <taxon>Nitrospirota</taxon>
        <taxon>Nitrospiria</taxon>
        <taxon>Nitrospirales</taxon>
        <taxon>Nitrospiraceae</taxon>
        <taxon>Nitrospira</taxon>
    </lineage>
</organism>
<accession>A0A0S4LP42</accession>
<sequence>MNTHRQYIHEQIRKEPKFAEALAKAEQEVGIAVELAKFMSSLFPYAAWGRRRFVARGRRGP</sequence>
<evidence type="ECO:0000313" key="2">
    <source>
        <dbReference type="Proteomes" id="UP000198736"/>
    </source>
</evidence>
<dbReference type="Proteomes" id="UP000198736">
    <property type="component" value="Unassembled WGS sequence"/>
</dbReference>
<dbReference type="STRING" id="1742973.COMA2_40021"/>
<name>A0A0S4LP42_9BACT</name>
<reference evidence="2" key="1">
    <citation type="submission" date="2015-10" db="EMBL/GenBank/DDBJ databases">
        <authorList>
            <person name="Luecker S."/>
            <person name="Luecker S."/>
        </authorList>
    </citation>
    <scope>NUCLEOTIDE SEQUENCE [LARGE SCALE GENOMIC DNA]</scope>
</reference>
<evidence type="ECO:0000313" key="1">
    <source>
        <dbReference type="EMBL" id="CUS37780.1"/>
    </source>
</evidence>
<keyword evidence="2" id="KW-1185">Reference proteome</keyword>
<proteinExistence type="predicted"/>
<dbReference type="EMBL" id="CZPZ01000031">
    <property type="protein sequence ID" value="CUS37780.1"/>
    <property type="molecule type" value="Genomic_DNA"/>
</dbReference>
<dbReference type="AlphaFoldDB" id="A0A0S4LP42"/>
<protein>
    <submittedName>
        <fullName evidence="1">Uncharacterized protein</fullName>
    </submittedName>
</protein>